<dbReference type="InterPro" id="IPR004358">
    <property type="entry name" value="Sig_transdc_His_kin-like_C"/>
</dbReference>
<keyword evidence="6" id="KW-0067">ATP-binding</keyword>
<accession>A0ABY6MGR5</accession>
<feature type="transmembrane region" description="Helical" evidence="4">
    <location>
        <begin position="128"/>
        <end position="149"/>
    </location>
</feature>
<evidence type="ECO:0000256" key="1">
    <source>
        <dbReference type="ARBA" id="ARBA00000085"/>
    </source>
</evidence>
<dbReference type="GO" id="GO:0005524">
    <property type="term" value="F:ATP binding"/>
    <property type="evidence" value="ECO:0007669"/>
    <property type="project" value="UniProtKB-KW"/>
</dbReference>
<dbReference type="RefSeq" id="WP_264807857.1">
    <property type="nucleotide sequence ID" value="NZ_CP110226.1"/>
</dbReference>
<dbReference type="SUPFAM" id="SSF47384">
    <property type="entry name" value="Homodimeric domain of signal transducing histidine kinase"/>
    <property type="match status" value="1"/>
</dbReference>
<name>A0ABY6MGR5_9BACT</name>
<dbReference type="PANTHER" id="PTHR43065:SF42">
    <property type="entry name" value="TWO-COMPONENT SENSOR PPRA"/>
    <property type="match status" value="1"/>
</dbReference>
<dbReference type="PANTHER" id="PTHR43065">
    <property type="entry name" value="SENSOR HISTIDINE KINASE"/>
    <property type="match status" value="1"/>
</dbReference>
<dbReference type="EC" id="2.7.13.3" evidence="2"/>
<evidence type="ECO:0000313" key="6">
    <source>
        <dbReference type="EMBL" id="UZD21384.1"/>
    </source>
</evidence>
<proteinExistence type="predicted"/>
<dbReference type="SMART" id="SM00388">
    <property type="entry name" value="HisKA"/>
    <property type="match status" value="1"/>
</dbReference>
<keyword evidence="4" id="KW-0472">Membrane</keyword>
<dbReference type="Gene3D" id="1.10.287.130">
    <property type="match status" value="1"/>
</dbReference>
<dbReference type="PRINTS" id="PR00344">
    <property type="entry name" value="BCTRLSENSOR"/>
</dbReference>
<evidence type="ECO:0000259" key="5">
    <source>
        <dbReference type="PROSITE" id="PS50109"/>
    </source>
</evidence>
<reference evidence="6" key="1">
    <citation type="submission" date="2022-10" db="EMBL/GenBank/DDBJ databases">
        <title>Algoriphagus sp. a novel bacteria isolate from halophytes salicornia europaea.</title>
        <authorList>
            <person name="Peng Y."/>
            <person name="Jiang L."/>
            <person name="Lee J."/>
        </authorList>
    </citation>
    <scope>NUCLEOTIDE SEQUENCE</scope>
    <source>
        <strain evidence="6">TR-M5</strain>
    </source>
</reference>
<dbReference type="EMBL" id="CP110226">
    <property type="protein sequence ID" value="UZD21384.1"/>
    <property type="molecule type" value="Genomic_DNA"/>
</dbReference>
<dbReference type="InterPro" id="IPR005467">
    <property type="entry name" value="His_kinase_dom"/>
</dbReference>
<feature type="transmembrane region" description="Helical" evidence="4">
    <location>
        <begin position="161"/>
        <end position="181"/>
    </location>
</feature>
<dbReference type="SMART" id="SM00387">
    <property type="entry name" value="HATPase_c"/>
    <property type="match status" value="1"/>
</dbReference>
<evidence type="ECO:0000256" key="2">
    <source>
        <dbReference type="ARBA" id="ARBA00012438"/>
    </source>
</evidence>
<dbReference type="SUPFAM" id="SSF55874">
    <property type="entry name" value="ATPase domain of HSP90 chaperone/DNA topoisomerase II/histidine kinase"/>
    <property type="match status" value="1"/>
</dbReference>
<dbReference type="InterPro" id="IPR036097">
    <property type="entry name" value="HisK_dim/P_sf"/>
</dbReference>
<organism evidence="6 7">
    <name type="scientific">Algoriphagus halophytocola</name>
    <dbReference type="NCBI Taxonomy" id="2991499"/>
    <lineage>
        <taxon>Bacteria</taxon>
        <taxon>Pseudomonadati</taxon>
        <taxon>Bacteroidota</taxon>
        <taxon>Cytophagia</taxon>
        <taxon>Cytophagales</taxon>
        <taxon>Cyclobacteriaceae</taxon>
        <taxon>Algoriphagus</taxon>
    </lineage>
</organism>
<dbReference type="Pfam" id="PF00512">
    <property type="entry name" value="HisKA"/>
    <property type="match status" value="1"/>
</dbReference>
<evidence type="ECO:0000256" key="3">
    <source>
        <dbReference type="ARBA" id="ARBA00022553"/>
    </source>
</evidence>
<keyword evidence="4" id="KW-0812">Transmembrane</keyword>
<dbReference type="InterPro" id="IPR003661">
    <property type="entry name" value="HisK_dim/P_dom"/>
</dbReference>
<dbReference type="Proteomes" id="UP001163156">
    <property type="component" value="Chromosome"/>
</dbReference>
<protein>
    <recommendedName>
        <fullName evidence="2">histidine kinase</fullName>
        <ecNumber evidence="2">2.7.13.3</ecNumber>
    </recommendedName>
</protein>
<gene>
    <name evidence="6" type="ORF">OM944_11990</name>
</gene>
<dbReference type="Gene3D" id="3.30.565.10">
    <property type="entry name" value="Histidine kinase-like ATPase, C-terminal domain"/>
    <property type="match status" value="1"/>
</dbReference>
<dbReference type="PROSITE" id="PS50109">
    <property type="entry name" value="HIS_KIN"/>
    <property type="match status" value="1"/>
</dbReference>
<dbReference type="InterPro" id="IPR036890">
    <property type="entry name" value="HATPase_C_sf"/>
</dbReference>
<comment type="catalytic activity">
    <reaction evidence="1">
        <text>ATP + protein L-histidine = ADP + protein N-phospho-L-histidine.</text>
        <dbReference type="EC" id="2.7.13.3"/>
    </reaction>
</comment>
<keyword evidence="6" id="KW-0547">Nucleotide-binding</keyword>
<feature type="transmembrane region" description="Helical" evidence="4">
    <location>
        <begin position="102"/>
        <end position="121"/>
    </location>
</feature>
<dbReference type="Pfam" id="PF02518">
    <property type="entry name" value="HATPase_c"/>
    <property type="match status" value="1"/>
</dbReference>
<feature type="transmembrane region" description="Helical" evidence="4">
    <location>
        <begin position="26"/>
        <end position="46"/>
    </location>
</feature>
<sequence length="478" mass="53023">MFKKITEYFIPKARRELDAELRSERIFVAVLLISALSNFLGINLAVEIGAKLNGQLLLLNGIINLIILFAYRFGLPKFTAASIFLTQYAISFPLQAWLQGGLLSPASAAFFLLPSVAMLILGKKPAVFWMIVSALLSVTLLVLELNVGSPEPEYDLEKKQLFYFSSILGTNLTIFLILLVYELGKSRALQNLHEKHKALKDTQTQLIQQEKLASLGELTAGIAHEIQNPLNFVNNFSELGNELIDELIEERLKSRESRDELMISEILEDLRKNLVKINYHGKRADSIVKGMLDHSRANTGEKKPTNINLLAEEFIRLSYHGLRAKDKTFQANFDMELAQDLPSVKAVSQDIGRVILNLVNNAFDAVHEKSKSAGEEYQPHVKVSTQLLIAPGGYHSQEENPKSYIQLTIADNGGGIPKSIQDKIFQPFFTTKPTGSGTGLGLSISYDIVKAHGGELRLNKSGSKLSTGTEFMLILPVA</sequence>
<evidence type="ECO:0000256" key="4">
    <source>
        <dbReference type="SAM" id="Phobius"/>
    </source>
</evidence>
<keyword evidence="4" id="KW-1133">Transmembrane helix</keyword>
<feature type="transmembrane region" description="Helical" evidence="4">
    <location>
        <begin position="52"/>
        <end position="71"/>
    </location>
</feature>
<keyword evidence="3" id="KW-0597">Phosphoprotein</keyword>
<keyword evidence="7" id="KW-1185">Reference proteome</keyword>
<feature type="domain" description="Histidine kinase" evidence="5">
    <location>
        <begin position="221"/>
        <end position="478"/>
    </location>
</feature>
<dbReference type="InterPro" id="IPR003594">
    <property type="entry name" value="HATPase_dom"/>
</dbReference>
<dbReference type="CDD" id="cd00082">
    <property type="entry name" value="HisKA"/>
    <property type="match status" value="1"/>
</dbReference>
<evidence type="ECO:0000313" key="7">
    <source>
        <dbReference type="Proteomes" id="UP001163156"/>
    </source>
</evidence>